<dbReference type="AlphaFoldDB" id="A0A0D2D6F9"/>
<evidence type="ECO:0000313" key="2">
    <source>
        <dbReference type="EMBL" id="KIW73136.1"/>
    </source>
</evidence>
<feature type="transmembrane region" description="Helical" evidence="1">
    <location>
        <begin position="15"/>
        <end position="36"/>
    </location>
</feature>
<evidence type="ECO:0000256" key="1">
    <source>
        <dbReference type="SAM" id="Phobius"/>
    </source>
</evidence>
<reference evidence="2 3" key="1">
    <citation type="submission" date="2015-01" db="EMBL/GenBank/DDBJ databases">
        <title>The Genome Sequence of Capronia semiimmersa CBS27337.</title>
        <authorList>
            <consortium name="The Broad Institute Genomics Platform"/>
            <person name="Cuomo C."/>
            <person name="de Hoog S."/>
            <person name="Gorbushina A."/>
            <person name="Stielow B."/>
            <person name="Teixiera M."/>
            <person name="Abouelleil A."/>
            <person name="Chapman S.B."/>
            <person name="Priest M."/>
            <person name="Young S.K."/>
            <person name="Wortman J."/>
            <person name="Nusbaum C."/>
            <person name="Birren B."/>
        </authorList>
    </citation>
    <scope>NUCLEOTIDE SEQUENCE [LARGE SCALE GENOMIC DNA]</scope>
    <source>
        <strain evidence="2 3">CBS 27337</strain>
    </source>
</reference>
<keyword evidence="1" id="KW-1133">Transmembrane helix</keyword>
<feature type="transmembrane region" description="Helical" evidence="1">
    <location>
        <begin position="337"/>
        <end position="363"/>
    </location>
</feature>
<gene>
    <name evidence="2" type="ORF">PV04_01277</name>
</gene>
<dbReference type="EMBL" id="KN846956">
    <property type="protein sequence ID" value="KIW73136.1"/>
    <property type="molecule type" value="Genomic_DNA"/>
</dbReference>
<accession>A0A0D2D6F9</accession>
<feature type="transmembrane region" description="Helical" evidence="1">
    <location>
        <begin position="94"/>
        <end position="114"/>
    </location>
</feature>
<feature type="transmembrane region" description="Helical" evidence="1">
    <location>
        <begin position="304"/>
        <end position="325"/>
    </location>
</feature>
<keyword evidence="1" id="KW-0812">Transmembrane</keyword>
<proteinExistence type="predicted"/>
<dbReference type="HOGENOM" id="CLU_038717_1_0_1"/>
<feature type="transmembrane region" description="Helical" evidence="1">
    <location>
        <begin position="215"/>
        <end position="235"/>
    </location>
</feature>
<dbReference type="Proteomes" id="UP000054266">
    <property type="component" value="Unassembled WGS sequence"/>
</dbReference>
<sequence length="377" mass="42417">MARPWSPPAHRNGTGILFALIFIILSICAVYALRIASIQSGIAEKMELITTVHRFVEHPLPLRTTYTGIAPVDRGLSFLVAAFMNAAAGWDTGFFVFLGYFLISFFAVLTIWAIESCRERNRRALTRFTYIYALLYQTIGGAIIIPIYYLVYLYDTSSNSYWSKPRNVPLPDAKALLPAVVIGYLIPTALIFLPYSAPDMWTTQAVVAFWQASPWYVDILICVFSKLYSGGSTTASSSQNRNSDIPYLSRIFLTSFLVTGILHLFIVYLVVFSPDPQHSFSHMFLGPILYPSTQTSMVQGMHGIFLADFWIIFASSLVWAYLAIWDLKRVRLADVNLWTAGLLVVVGSVAVGPGALLTAVWYWRETRLIKVEKEKER</sequence>
<feature type="transmembrane region" description="Helical" evidence="1">
    <location>
        <begin position="175"/>
        <end position="195"/>
    </location>
</feature>
<feature type="transmembrane region" description="Helical" evidence="1">
    <location>
        <begin position="247"/>
        <end position="271"/>
    </location>
</feature>
<protein>
    <submittedName>
        <fullName evidence="2">Uncharacterized protein</fullName>
    </submittedName>
</protein>
<organism evidence="2 3">
    <name type="scientific">Phialophora macrospora</name>
    <dbReference type="NCBI Taxonomy" id="1851006"/>
    <lineage>
        <taxon>Eukaryota</taxon>
        <taxon>Fungi</taxon>
        <taxon>Dikarya</taxon>
        <taxon>Ascomycota</taxon>
        <taxon>Pezizomycotina</taxon>
        <taxon>Eurotiomycetes</taxon>
        <taxon>Chaetothyriomycetidae</taxon>
        <taxon>Chaetothyriales</taxon>
        <taxon>Herpotrichiellaceae</taxon>
        <taxon>Phialophora</taxon>
    </lineage>
</organism>
<keyword evidence="1" id="KW-0472">Membrane</keyword>
<feature type="transmembrane region" description="Helical" evidence="1">
    <location>
        <begin position="134"/>
        <end position="154"/>
    </location>
</feature>
<dbReference type="STRING" id="5601.A0A0D2D6F9"/>
<evidence type="ECO:0000313" key="3">
    <source>
        <dbReference type="Proteomes" id="UP000054266"/>
    </source>
</evidence>
<keyword evidence="3" id="KW-1185">Reference proteome</keyword>
<name>A0A0D2D6F9_9EURO</name>